<gene>
    <name evidence="1" type="ORF">DPMN_018587</name>
</gene>
<organism evidence="1 2">
    <name type="scientific">Dreissena polymorpha</name>
    <name type="common">Zebra mussel</name>
    <name type="synonym">Mytilus polymorpha</name>
    <dbReference type="NCBI Taxonomy" id="45954"/>
    <lineage>
        <taxon>Eukaryota</taxon>
        <taxon>Metazoa</taxon>
        <taxon>Spiralia</taxon>
        <taxon>Lophotrochozoa</taxon>
        <taxon>Mollusca</taxon>
        <taxon>Bivalvia</taxon>
        <taxon>Autobranchia</taxon>
        <taxon>Heteroconchia</taxon>
        <taxon>Euheterodonta</taxon>
        <taxon>Imparidentia</taxon>
        <taxon>Neoheterodontei</taxon>
        <taxon>Myida</taxon>
        <taxon>Dreissenoidea</taxon>
        <taxon>Dreissenidae</taxon>
        <taxon>Dreissena</taxon>
    </lineage>
</organism>
<reference evidence="1" key="1">
    <citation type="journal article" date="2019" name="bioRxiv">
        <title>The Genome of the Zebra Mussel, Dreissena polymorpha: A Resource for Invasive Species Research.</title>
        <authorList>
            <person name="McCartney M.A."/>
            <person name="Auch B."/>
            <person name="Kono T."/>
            <person name="Mallez S."/>
            <person name="Zhang Y."/>
            <person name="Obille A."/>
            <person name="Becker A."/>
            <person name="Abrahante J.E."/>
            <person name="Garbe J."/>
            <person name="Badalamenti J.P."/>
            <person name="Herman A."/>
            <person name="Mangelson H."/>
            <person name="Liachko I."/>
            <person name="Sullivan S."/>
            <person name="Sone E.D."/>
            <person name="Koren S."/>
            <person name="Silverstein K.A.T."/>
            <person name="Beckman K.B."/>
            <person name="Gohl D.M."/>
        </authorList>
    </citation>
    <scope>NUCLEOTIDE SEQUENCE</scope>
    <source>
        <strain evidence="1">Duluth1</strain>
        <tissue evidence="1">Whole animal</tissue>
    </source>
</reference>
<reference evidence="1" key="2">
    <citation type="submission" date="2020-11" db="EMBL/GenBank/DDBJ databases">
        <authorList>
            <person name="McCartney M.A."/>
            <person name="Auch B."/>
            <person name="Kono T."/>
            <person name="Mallez S."/>
            <person name="Becker A."/>
            <person name="Gohl D.M."/>
            <person name="Silverstein K.A.T."/>
            <person name="Koren S."/>
            <person name="Bechman K.B."/>
            <person name="Herman A."/>
            <person name="Abrahante J.E."/>
            <person name="Garbe J."/>
        </authorList>
    </citation>
    <scope>NUCLEOTIDE SEQUENCE</scope>
    <source>
        <strain evidence="1">Duluth1</strain>
        <tissue evidence="1">Whole animal</tissue>
    </source>
</reference>
<protein>
    <submittedName>
        <fullName evidence="1">Uncharacterized protein</fullName>
    </submittedName>
</protein>
<comment type="caution">
    <text evidence="1">The sequence shown here is derived from an EMBL/GenBank/DDBJ whole genome shotgun (WGS) entry which is preliminary data.</text>
</comment>
<keyword evidence="2" id="KW-1185">Reference proteome</keyword>
<sequence length="70" mass="7726">MSTFSGSRQALWALTKSPAVEKILSLGTDVPCITRYLDATCASTGYVFCFSLHHFRGSPYTPGWVRTCSF</sequence>
<dbReference type="EMBL" id="JAIWYP010000001">
    <property type="protein sequence ID" value="KAH3894430.1"/>
    <property type="molecule type" value="Genomic_DNA"/>
</dbReference>
<accession>A0A9D4NHK6</accession>
<proteinExistence type="predicted"/>
<dbReference type="Proteomes" id="UP000828390">
    <property type="component" value="Unassembled WGS sequence"/>
</dbReference>
<dbReference type="AlphaFoldDB" id="A0A9D4NHK6"/>
<evidence type="ECO:0000313" key="1">
    <source>
        <dbReference type="EMBL" id="KAH3894430.1"/>
    </source>
</evidence>
<evidence type="ECO:0000313" key="2">
    <source>
        <dbReference type="Proteomes" id="UP000828390"/>
    </source>
</evidence>
<name>A0A9D4NHK6_DREPO</name>